<dbReference type="EMBL" id="CM051406">
    <property type="protein sequence ID" value="KAJ4703319.1"/>
    <property type="molecule type" value="Genomic_DNA"/>
</dbReference>
<proteinExistence type="predicted"/>
<sequence>MQGKKKKILENRTLAFIAVPVVMEVPVLAACIYYLWSRHAKRKEHKESSNLELTFFHLSTVIAATDNFSSTKKLGQGGFGPVYKGQLANGQEIAVKRLSQDSGRGIVEFETVLLIAKLQHRNLVRLLGCCIEDDEKMLIYEFMPNKSLDYFLFGMTL</sequence>
<keyword evidence="1" id="KW-0418">Kinase</keyword>
<gene>
    <name evidence="1" type="ORF">OWV82_023244</name>
</gene>
<name>A0ACC1WWM4_MELAZ</name>
<evidence type="ECO:0000313" key="1">
    <source>
        <dbReference type="EMBL" id="KAJ4703319.1"/>
    </source>
</evidence>
<reference evidence="1 2" key="1">
    <citation type="journal article" date="2023" name="Science">
        <title>Complex scaffold remodeling in plant triterpene biosynthesis.</title>
        <authorList>
            <person name="De La Pena R."/>
            <person name="Hodgson H."/>
            <person name="Liu J.C."/>
            <person name="Stephenson M.J."/>
            <person name="Martin A.C."/>
            <person name="Owen C."/>
            <person name="Harkess A."/>
            <person name="Leebens-Mack J."/>
            <person name="Jimenez L.E."/>
            <person name="Osbourn A."/>
            <person name="Sattely E.S."/>
        </authorList>
    </citation>
    <scope>NUCLEOTIDE SEQUENCE [LARGE SCALE GENOMIC DNA]</scope>
    <source>
        <strain evidence="2">cv. JPN11</strain>
        <tissue evidence="1">Leaf</tissue>
    </source>
</reference>
<evidence type="ECO:0000313" key="2">
    <source>
        <dbReference type="Proteomes" id="UP001164539"/>
    </source>
</evidence>
<organism evidence="1 2">
    <name type="scientific">Melia azedarach</name>
    <name type="common">Chinaberry tree</name>
    <dbReference type="NCBI Taxonomy" id="155640"/>
    <lineage>
        <taxon>Eukaryota</taxon>
        <taxon>Viridiplantae</taxon>
        <taxon>Streptophyta</taxon>
        <taxon>Embryophyta</taxon>
        <taxon>Tracheophyta</taxon>
        <taxon>Spermatophyta</taxon>
        <taxon>Magnoliopsida</taxon>
        <taxon>eudicotyledons</taxon>
        <taxon>Gunneridae</taxon>
        <taxon>Pentapetalae</taxon>
        <taxon>rosids</taxon>
        <taxon>malvids</taxon>
        <taxon>Sapindales</taxon>
        <taxon>Meliaceae</taxon>
        <taxon>Melia</taxon>
    </lineage>
</organism>
<accession>A0ACC1WWM4</accession>
<comment type="caution">
    <text evidence="1">The sequence shown here is derived from an EMBL/GenBank/DDBJ whole genome shotgun (WGS) entry which is preliminary data.</text>
</comment>
<dbReference type="Proteomes" id="UP001164539">
    <property type="component" value="Chromosome 13"/>
</dbReference>
<protein>
    <submittedName>
        <fullName evidence="1">Lectin protein kinase family protein</fullName>
    </submittedName>
</protein>
<keyword evidence="2" id="KW-1185">Reference proteome</keyword>
<keyword evidence="1" id="KW-0808">Transferase</keyword>